<dbReference type="Pfam" id="PF01926">
    <property type="entry name" value="MMR_HSR1"/>
    <property type="match status" value="1"/>
</dbReference>
<dbReference type="AlphaFoldDB" id="A0A061QZG2"/>
<dbReference type="FunFam" id="3.40.50.300:FF:001052">
    <property type="entry name" value="Probable transmembrane GTPase FZO-like, chloroplastic"/>
    <property type="match status" value="1"/>
</dbReference>
<feature type="domain" description="G" evidence="2">
    <location>
        <begin position="35"/>
        <end position="164"/>
    </location>
</feature>
<dbReference type="InterPro" id="IPR005225">
    <property type="entry name" value="Small_GTP-bd"/>
</dbReference>
<feature type="transmembrane region" description="Helical" evidence="1">
    <location>
        <begin position="482"/>
        <end position="501"/>
    </location>
</feature>
<keyword evidence="1" id="KW-0812">Transmembrane</keyword>
<evidence type="ECO:0000256" key="1">
    <source>
        <dbReference type="SAM" id="Phobius"/>
    </source>
</evidence>
<accession>A0A061QZG2</accession>
<protein>
    <submittedName>
        <fullName evidence="3">Gtp-binding protein enga</fullName>
    </submittedName>
</protein>
<reference evidence="3" key="1">
    <citation type="submission" date="2014-05" db="EMBL/GenBank/DDBJ databases">
        <title>The transcriptome of the halophilic microalga Tetraselmis sp. GSL018 isolated from the Great Salt Lake, Utah.</title>
        <authorList>
            <person name="Jinkerson R.E."/>
            <person name="D'Adamo S."/>
            <person name="Posewitz M.C."/>
        </authorList>
    </citation>
    <scope>NUCLEOTIDE SEQUENCE</scope>
    <source>
        <strain evidence="3">GSL018</strain>
    </source>
</reference>
<dbReference type="CDD" id="cd09912">
    <property type="entry name" value="DLP_2"/>
    <property type="match status" value="1"/>
</dbReference>
<dbReference type="PANTHER" id="PTHR43681">
    <property type="entry name" value="TRANSMEMBRANE GTPASE FZO"/>
    <property type="match status" value="1"/>
</dbReference>
<dbReference type="SUPFAM" id="SSF52540">
    <property type="entry name" value="P-loop containing nucleoside triphosphate hydrolases"/>
    <property type="match status" value="1"/>
</dbReference>
<keyword evidence="1" id="KW-1133">Transmembrane helix</keyword>
<dbReference type="InterPro" id="IPR006073">
    <property type="entry name" value="GTP-bd"/>
</dbReference>
<name>A0A061QZG2_9CHLO</name>
<proteinExistence type="predicted"/>
<dbReference type="GO" id="GO:0010027">
    <property type="term" value="P:thylakoid membrane organization"/>
    <property type="evidence" value="ECO:0007669"/>
    <property type="project" value="TreeGrafter"/>
</dbReference>
<evidence type="ECO:0000259" key="2">
    <source>
        <dbReference type="Pfam" id="PF01926"/>
    </source>
</evidence>
<dbReference type="InterPro" id="IPR027417">
    <property type="entry name" value="P-loop_NTPase"/>
</dbReference>
<gene>
    <name evidence="3" type="ORF">TSPGSL018_16828</name>
</gene>
<sequence>LGRILALLREVSPEIEEMELLEDAINNLDELFLLVVVGEFNSGKSTFINALLGERFLAEGILPTTNEISILRWAEDGQQRAEQDADGMYQRYLPADLLREINIVDTPGTNVVLERQQRLTEEYIPRADLVLFVMSADRPFTESEVKFLKYIRQWGKKVVFVLNKADLLQSPEEVQQVVGFVSSNALQLLGVDDASVLPVSSRSALAAKLDAGSRGTAGVLSTIDDERLASSEAWARSGYPELESFLLRFLVGSEEQAGESIRLKLQTPLAIADALLGASEQQLLGDLSSAEKDLKALEMVEAQLGAFRAEMDRDSAIQRESVQRLVRSAVGRAEGIVDRELQLSSSSLSTYLFGSKAAEAAEQPVARAVVSETSDISSELQKIVAEHSRWVTRNVERQVASYRAFAESRAKALGIELSGGSSEGEQEATALVTVSELQPASVAVLLNEDVRESFVVTGSAVAGAAALEAVGTALLPTTLEDLMMTAVAGVFAYLAVLNLPLRRAETKAKVQRVAANFSREVSSRMEAELEESLNAATAQIMSQVEPLIQAARAEVERIRDNEARRAALSEQLEEVKEATMSVK</sequence>
<dbReference type="GO" id="GO:0031969">
    <property type="term" value="C:chloroplast membrane"/>
    <property type="evidence" value="ECO:0007669"/>
    <property type="project" value="TreeGrafter"/>
</dbReference>
<dbReference type="InterPro" id="IPR051943">
    <property type="entry name" value="TRAFAC_Dynamin-like_GTPase"/>
</dbReference>
<dbReference type="GO" id="GO:0005525">
    <property type="term" value="F:GTP binding"/>
    <property type="evidence" value="ECO:0007669"/>
    <property type="project" value="InterPro"/>
</dbReference>
<keyword evidence="1" id="KW-0472">Membrane</keyword>
<evidence type="ECO:0000313" key="3">
    <source>
        <dbReference type="EMBL" id="JAC65093.1"/>
    </source>
</evidence>
<dbReference type="EMBL" id="GBEZ01021675">
    <property type="protein sequence ID" value="JAC65093.1"/>
    <property type="molecule type" value="Transcribed_RNA"/>
</dbReference>
<feature type="non-terminal residue" evidence="3">
    <location>
        <position position="1"/>
    </location>
</feature>
<dbReference type="NCBIfam" id="TIGR00231">
    <property type="entry name" value="small_GTP"/>
    <property type="match status" value="1"/>
</dbReference>
<dbReference type="Gene3D" id="3.40.50.300">
    <property type="entry name" value="P-loop containing nucleotide triphosphate hydrolases"/>
    <property type="match status" value="1"/>
</dbReference>
<organism evidence="3">
    <name type="scientific">Tetraselmis sp. GSL018</name>
    <dbReference type="NCBI Taxonomy" id="582737"/>
    <lineage>
        <taxon>Eukaryota</taxon>
        <taxon>Viridiplantae</taxon>
        <taxon>Chlorophyta</taxon>
        <taxon>core chlorophytes</taxon>
        <taxon>Chlorodendrophyceae</taxon>
        <taxon>Chlorodendrales</taxon>
        <taxon>Chlorodendraceae</taxon>
        <taxon>Tetraselmis</taxon>
    </lineage>
</organism>
<dbReference type="PANTHER" id="PTHR43681:SF1">
    <property type="entry name" value="SARCALUMENIN"/>
    <property type="match status" value="1"/>
</dbReference>